<gene>
    <name evidence="3" type="ORF">A3Q56_08430</name>
</gene>
<dbReference type="AlphaFoldDB" id="A0A177APB4"/>
<dbReference type="PROSITE" id="PS50238">
    <property type="entry name" value="RHOGAP"/>
    <property type="match status" value="1"/>
</dbReference>
<dbReference type="PANTHER" id="PTHR12552">
    <property type="entry name" value="OLIGOPHRENIN 1"/>
    <property type="match status" value="1"/>
</dbReference>
<feature type="region of interest" description="Disordered" evidence="1">
    <location>
        <begin position="165"/>
        <end position="187"/>
    </location>
</feature>
<dbReference type="OrthoDB" id="19923at2759"/>
<feature type="compositionally biased region" description="Polar residues" evidence="1">
    <location>
        <begin position="174"/>
        <end position="187"/>
    </location>
</feature>
<dbReference type="Proteomes" id="UP000078046">
    <property type="component" value="Unassembled WGS sequence"/>
</dbReference>
<accession>A0A177APB4</accession>
<dbReference type="Pfam" id="PF00620">
    <property type="entry name" value="RhoGAP"/>
    <property type="match status" value="1"/>
</dbReference>
<dbReference type="GO" id="GO:0005096">
    <property type="term" value="F:GTPase activator activity"/>
    <property type="evidence" value="ECO:0007669"/>
    <property type="project" value="InterPro"/>
</dbReference>
<keyword evidence="4" id="KW-1185">Reference proteome</keyword>
<sequence length="209" mass="24493">MFIDDGIDNLDSKNFICLENFEKYDVRTLTSAFKSILRDRQEPLIQYNNYEKLKSSNVKDISSKQEEIKNVIYDMNDTKYLIIKSVIRHLVKVKHYTEENLMTSKNLSICFGPCLIHPKNFSFIDISNIKSANYIIEFLINNFDQIFIDEKKDYYNTLKKNDKTKSSQDETHISQESNSTENDTSCLERSTTEHIACVEPTTERLENLN</sequence>
<proteinExistence type="predicted"/>
<evidence type="ECO:0000256" key="1">
    <source>
        <dbReference type="SAM" id="MobiDB-lite"/>
    </source>
</evidence>
<organism evidence="3 4">
    <name type="scientific">Intoshia linei</name>
    <dbReference type="NCBI Taxonomy" id="1819745"/>
    <lineage>
        <taxon>Eukaryota</taxon>
        <taxon>Metazoa</taxon>
        <taxon>Spiralia</taxon>
        <taxon>Lophotrochozoa</taxon>
        <taxon>Mesozoa</taxon>
        <taxon>Orthonectida</taxon>
        <taxon>Rhopaluridae</taxon>
        <taxon>Intoshia</taxon>
    </lineage>
</organism>
<dbReference type="CDD" id="cd00159">
    <property type="entry name" value="RhoGAP"/>
    <property type="match status" value="1"/>
</dbReference>
<dbReference type="PANTHER" id="PTHR12552:SF1">
    <property type="entry name" value="RHO GTPASE-ACTIVATING PROTEIN GRAF"/>
    <property type="match status" value="1"/>
</dbReference>
<dbReference type="SUPFAM" id="SSF48350">
    <property type="entry name" value="GTPase activation domain, GAP"/>
    <property type="match status" value="1"/>
</dbReference>
<feature type="domain" description="Rho-GAP" evidence="2">
    <location>
        <begin position="1"/>
        <end position="147"/>
    </location>
</feature>
<name>A0A177APB4_9BILA</name>
<evidence type="ECO:0000313" key="4">
    <source>
        <dbReference type="Proteomes" id="UP000078046"/>
    </source>
</evidence>
<dbReference type="GO" id="GO:0007165">
    <property type="term" value="P:signal transduction"/>
    <property type="evidence" value="ECO:0007669"/>
    <property type="project" value="InterPro"/>
</dbReference>
<dbReference type="Gene3D" id="1.10.555.10">
    <property type="entry name" value="Rho GTPase activation protein"/>
    <property type="match status" value="1"/>
</dbReference>
<protein>
    <recommendedName>
        <fullName evidence="2">Rho-GAP domain-containing protein</fullName>
    </recommendedName>
</protein>
<dbReference type="EMBL" id="LWCA01002440">
    <property type="protein sequence ID" value="OAF63866.1"/>
    <property type="molecule type" value="Genomic_DNA"/>
</dbReference>
<evidence type="ECO:0000259" key="2">
    <source>
        <dbReference type="PROSITE" id="PS50238"/>
    </source>
</evidence>
<dbReference type="InterPro" id="IPR000198">
    <property type="entry name" value="RhoGAP_dom"/>
</dbReference>
<comment type="caution">
    <text evidence="3">The sequence shown here is derived from an EMBL/GenBank/DDBJ whole genome shotgun (WGS) entry which is preliminary data.</text>
</comment>
<evidence type="ECO:0000313" key="3">
    <source>
        <dbReference type="EMBL" id="OAF63866.1"/>
    </source>
</evidence>
<reference evidence="3 4" key="1">
    <citation type="submission" date="2016-04" db="EMBL/GenBank/DDBJ databases">
        <title>The genome of Intoshia linei affirms orthonectids as highly simplified spiralians.</title>
        <authorList>
            <person name="Mikhailov K.V."/>
            <person name="Slusarev G.S."/>
            <person name="Nikitin M.A."/>
            <person name="Logacheva M.D."/>
            <person name="Penin A."/>
            <person name="Aleoshin V."/>
            <person name="Panchin Y.V."/>
        </authorList>
    </citation>
    <scope>NUCLEOTIDE SEQUENCE [LARGE SCALE GENOMIC DNA]</scope>
    <source>
        <strain evidence="3">Intl2013</strain>
        <tissue evidence="3">Whole animal</tissue>
    </source>
</reference>
<dbReference type="InterPro" id="IPR008936">
    <property type="entry name" value="Rho_GTPase_activation_prot"/>
</dbReference>
<dbReference type="SMART" id="SM00324">
    <property type="entry name" value="RhoGAP"/>
    <property type="match status" value="1"/>
</dbReference>
<dbReference type="InterPro" id="IPR047234">
    <property type="entry name" value="GRAF_fam"/>
</dbReference>